<evidence type="ECO:0000256" key="2">
    <source>
        <dbReference type="ARBA" id="ARBA00023315"/>
    </source>
</evidence>
<dbReference type="EMBL" id="JACJQB010000001">
    <property type="protein sequence ID" value="MBD2186699.1"/>
    <property type="molecule type" value="Genomic_DNA"/>
</dbReference>
<keyword evidence="5" id="KW-1185">Reference proteome</keyword>
<dbReference type="Proteomes" id="UP000642094">
    <property type="component" value="Unassembled WGS sequence"/>
</dbReference>
<dbReference type="InterPro" id="IPR051016">
    <property type="entry name" value="Diverse_Substrate_AcTransf"/>
</dbReference>
<keyword evidence="2" id="KW-0012">Acyltransferase</keyword>
<sequence length="201" mass="22471">MTSLQFTIHPATISDVPAIFSLIESLADYEKLSDQLTGSIEALQVDLFGDQPCIEAIVAEVESSQVVGFALFFTSYSTFLTRRGIYLEDLFVLSEYRGMGIGKALIAKLAQIAIDRQYGRFEWSVLDWNEPAIAFYRRMGAEVLRDWRICRVMGEALTNMAMNLKTENKSEAQEEILCPHCLRTASNGIKCQGICVADSGY</sequence>
<evidence type="ECO:0000313" key="4">
    <source>
        <dbReference type="EMBL" id="MBD2186699.1"/>
    </source>
</evidence>
<protein>
    <submittedName>
        <fullName evidence="4">GNAT family N-acetyltransferase</fullName>
    </submittedName>
</protein>
<evidence type="ECO:0000256" key="1">
    <source>
        <dbReference type="ARBA" id="ARBA00022679"/>
    </source>
</evidence>
<dbReference type="InterPro" id="IPR000182">
    <property type="entry name" value="GNAT_dom"/>
</dbReference>
<feature type="domain" description="N-acetyltransferase" evidence="3">
    <location>
        <begin position="6"/>
        <end position="165"/>
    </location>
</feature>
<dbReference type="PROSITE" id="PS51186">
    <property type="entry name" value="GNAT"/>
    <property type="match status" value="1"/>
</dbReference>
<gene>
    <name evidence="4" type="ORF">H6F41_00905</name>
</gene>
<name>A0ABR7ZT17_9CYAN</name>
<keyword evidence="1" id="KW-0808">Transferase</keyword>
<dbReference type="PANTHER" id="PTHR10545">
    <property type="entry name" value="DIAMINE N-ACETYLTRANSFERASE"/>
    <property type="match status" value="1"/>
</dbReference>
<comment type="caution">
    <text evidence="4">The sequence shown here is derived from an EMBL/GenBank/DDBJ whole genome shotgun (WGS) entry which is preliminary data.</text>
</comment>
<dbReference type="Pfam" id="PF00583">
    <property type="entry name" value="Acetyltransf_1"/>
    <property type="match status" value="1"/>
</dbReference>
<evidence type="ECO:0000259" key="3">
    <source>
        <dbReference type="PROSITE" id="PS51186"/>
    </source>
</evidence>
<evidence type="ECO:0000313" key="5">
    <source>
        <dbReference type="Proteomes" id="UP000642094"/>
    </source>
</evidence>
<dbReference type="SUPFAM" id="SSF55729">
    <property type="entry name" value="Acyl-CoA N-acyltransferases (Nat)"/>
    <property type="match status" value="1"/>
</dbReference>
<dbReference type="CDD" id="cd04301">
    <property type="entry name" value="NAT_SF"/>
    <property type="match status" value="1"/>
</dbReference>
<dbReference type="Gene3D" id="3.40.630.30">
    <property type="match status" value="1"/>
</dbReference>
<accession>A0ABR7ZT17</accession>
<dbReference type="RefSeq" id="WP_190401578.1">
    <property type="nucleotide sequence ID" value="NZ_JACJQB010000001.1"/>
</dbReference>
<dbReference type="PANTHER" id="PTHR10545:SF29">
    <property type="entry name" value="GH14572P-RELATED"/>
    <property type="match status" value="1"/>
</dbReference>
<dbReference type="InterPro" id="IPR016181">
    <property type="entry name" value="Acyl_CoA_acyltransferase"/>
</dbReference>
<organism evidence="4 5">
    <name type="scientific">Pseudanabaena mucicola FACHB-723</name>
    <dbReference type="NCBI Taxonomy" id="2692860"/>
    <lineage>
        <taxon>Bacteria</taxon>
        <taxon>Bacillati</taxon>
        <taxon>Cyanobacteriota</taxon>
        <taxon>Cyanophyceae</taxon>
        <taxon>Pseudanabaenales</taxon>
        <taxon>Pseudanabaenaceae</taxon>
        <taxon>Pseudanabaena</taxon>
    </lineage>
</organism>
<proteinExistence type="predicted"/>
<reference evidence="4 5" key="1">
    <citation type="journal article" date="2020" name="ISME J.">
        <title>Comparative genomics reveals insights into cyanobacterial evolution and habitat adaptation.</title>
        <authorList>
            <person name="Chen M.Y."/>
            <person name="Teng W.K."/>
            <person name="Zhao L."/>
            <person name="Hu C.X."/>
            <person name="Zhou Y.K."/>
            <person name="Han B.P."/>
            <person name="Song L.R."/>
            <person name="Shu W.S."/>
        </authorList>
    </citation>
    <scope>NUCLEOTIDE SEQUENCE [LARGE SCALE GENOMIC DNA]</scope>
    <source>
        <strain evidence="4 5">FACHB-723</strain>
    </source>
</reference>